<dbReference type="AlphaFoldDB" id="G7L5G8"/>
<dbReference type="EnsemblPlants" id="AES78529">
    <property type="protein sequence ID" value="AES78529"/>
    <property type="gene ID" value="MTR_7g032870"/>
</dbReference>
<evidence type="ECO:0000313" key="1">
    <source>
        <dbReference type="EMBL" id="AES78529.1"/>
    </source>
</evidence>
<proteinExistence type="predicted"/>
<evidence type="ECO:0000313" key="3">
    <source>
        <dbReference type="Proteomes" id="UP000002051"/>
    </source>
</evidence>
<protein>
    <submittedName>
        <fullName evidence="1 2">Uncharacterized protein</fullName>
    </submittedName>
</protein>
<accession>G7L5G8</accession>
<name>G7L5G8_MEDTR</name>
<dbReference type="EMBL" id="CM001223">
    <property type="protein sequence ID" value="AES78529.1"/>
    <property type="molecule type" value="Genomic_DNA"/>
</dbReference>
<gene>
    <name evidence="1" type="ordered locus">MTR_7g032870</name>
</gene>
<dbReference type="PaxDb" id="3880-AES78529"/>
<dbReference type="HOGENOM" id="CLU_3017319_0_0_1"/>
<reference evidence="1 3" key="1">
    <citation type="journal article" date="2011" name="Nature">
        <title>The Medicago genome provides insight into the evolution of rhizobial symbioses.</title>
        <authorList>
            <person name="Young N.D."/>
            <person name="Debelle F."/>
            <person name="Oldroyd G.E."/>
            <person name="Geurts R."/>
            <person name="Cannon S.B."/>
            <person name="Udvardi M.K."/>
            <person name="Benedito V.A."/>
            <person name="Mayer K.F."/>
            <person name="Gouzy J."/>
            <person name="Schoof H."/>
            <person name="Van de Peer Y."/>
            <person name="Proost S."/>
            <person name="Cook D.R."/>
            <person name="Meyers B.C."/>
            <person name="Spannagl M."/>
            <person name="Cheung F."/>
            <person name="De Mita S."/>
            <person name="Krishnakumar V."/>
            <person name="Gundlach H."/>
            <person name="Zhou S."/>
            <person name="Mudge J."/>
            <person name="Bharti A.K."/>
            <person name="Murray J.D."/>
            <person name="Naoumkina M.A."/>
            <person name="Rosen B."/>
            <person name="Silverstein K.A."/>
            <person name="Tang H."/>
            <person name="Rombauts S."/>
            <person name="Zhao P.X."/>
            <person name="Zhou P."/>
            <person name="Barbe V."/>
            <person name="Bardou P."/>
            <person name="Bechner M."/>
            <person name="Bellec A."/>
            <person name="Berger A."/>
            <person name="Berges H."/>
            <person name="Bidwell S."/>
            <person name="Bisseling T."/>
            <person name="Choisne N."/>
            <person name="Couloux A."/>
            <person name="Denny R."/>
            <person name="Deshpande S."/>
            <person name="Dai X."/>
            <person name="Doyle J.J."/>
            <person name="Dudez A.M."/>
            <person name="Farmer A.D."/>
            <person name="Fouteau S."/>
            <person name="Franken C."/>
            <person name="Gibelin C."/>
            <person name="Gish J."/>
            <person name="Goldstein S."/>
            <person name="Gonzalez A.J."/>
            <person name="Green P.J."/>
            <person name="Hallab A."/>
            <person name="Hartog M."/>
            <person name="Hua A."/>
            <person name="Humphray S.J."/>
            <person name="Jeong D.H."/>
            <person name="Jing Y."/>
            <person name="Jocker A."/>
            <person name="Kenton S.M."/>
            <person name="Kim D.J."/>
            <person name="Klee K."/>
            <person name="Lai H."/>
            <person name="Lang C."/>
            <person name="Lin S."/>
            <person name="Macmil S.L."/>
            <person name="Magdelenat G."/>
            <person name="Matthews L."/>
            <person name="McCorrison J."/>
            <person name="Monaghan E.L."/>
            <person name="Mun J.H."/>
            <person name="Najar F.Z."/>
            <person name="Nicholson C."/>
            <person name="Noirot C."/>
            <person name="O'Bleness M."/>
            <person name="Paule C.R."/>
            <person name="Poulain J."/>
            <person name="Prion F."/>
            <person name="Qin B."/>
            <person name="Qu C."/>
            <person name="Retzel E.F."/>
            <person name="Riddle C."/>
            <person name="Sallet E."/>
            <person name="Samain S."/>
            <person name="Samson N."/>
            <person name="Sanders I."/>
            <person name="Saurat O."/>
            <person name="Scarpelli C."/>
            <person name="Schiex T."/>
            <person name="Segurens B."/>
            <person name="Severin A.J."/>
            <person name="Sherrier D.J."/>
            <person name="Shi R."/>
            <person name="Sims S."/>
            <person name="Singer S.R."/>
            <person name="Sinharoy S."/>
            <person name="Sterck L."/>
            <person name="Viollet A."/>
            <person name="Wang B.B."/>
            <person name="Wang K."/>
            <person name="Wang M."/>
            <person name="Wang X."/>
            <person name="Warfsmann J."/>
            <person name="Weissenbach J."/>
            <person name="White D.D."/>
            <person name="White J.D."/>
            <person name="Wiley G.B."/>
            <person name="Wincker P."/>
            <person name="Xing Y."/>
            <person name="Yang L."/>
            <person name="Yao Z."/>
            <person name="Ying F."/>
            <person name="Zhai J."/>
            <person name="Zhou L."/>
            <person name="Zuber A."/>
            <person name="Denarie J."/>
            <person name="Dixon R.A."/>
            <person name="May G.D."/>
            <person name="Schwartz D.C."/>
            <person name="Rogers J."/>
            <person name="Quetier F."/>
            <person name="Town C.D."/>
            <person name="Roe B.A."/>
        </authorList>
    </citation>
    <scope>NUCLEOTIDE SEQUENCE [LARGE SCALE GENOMIC DNA]</scope>
    <source>
        <strain evidence="1">A17</strain>
        <strain evidence="2 3">cv. Jemalong A17</strain>
    </source>
</reference>
<organism evidence="1 3">
    <name type="scientific">Medicago truncatula</name>
    <name type="common">Barrel medic</name>
    <name type="synonym">Medicago tribuloides</name>
    <dbReference type="NCBI Taxonomy" id="3880"/>
    <lineage>
        <taxon>Eukaryota</taxon>
        <taxon>Viridiplantae</taxon>
        <taxon>Streptophyta</taxon>
        <taxon>Embryophyta</taxon>
        <taxon>Tracheophyta</taxon>
        <taxon>Spermatophyta</taxon>
        <taxon>Magnoliopsida</taxon>
        <taxon>eudicotyledons</taxon>
        <taxon>Gunneridae</taxon>
        <taxon>Pentapetalae</taxon>
        <taxon>rosids</taxon>
        <taxon>fabids</taxon>
        <taxon>Fabales</taxon>
        <taxon>Fabaceae</taxon>
        <taxon>Papilionoideae</taxon>
        <taxon>50 kb inversion clade</taxon>
        <taxon>NPAAA clade</taxon>
        <taxon>Hologalegina</taxon>
        <taxon>IRL clade</taxon>
        <taxon>Trifolieae</taxon>
        <taxon>Medicago</taxon>
    </lineage>
</organism>
<keyword evidence="3" id="KW-1185">Reference proteome</keyword>
<evidence type="ECO:0000313" key="2">
    <source>
        <dbReference type="EnsemblPlants" id="AES78529"/>
    </source>
</evidence>
<sequence>MKLKALGENYVWDIVEKYYMESKGSKEEDFLTQAQREILKDSRKRDKKTAFPIYQH</sequence>
<dbReference type="Proteomes" id="UP000002051">
    <property type="component" value="Unassembled WGS sequence"/>
</dbReference>
<reference evidence="1 3" key="2">
    <citation type="journal article" date="2014" name="BMC Genomics">
        <title>An improved genome release (version Mt4.0) for the model legume Medicago truncatula.</title>
        <authorList>
            <person name="Tang H."/>
            <person name="Krishnakumar V."/>
            <person name="Bidwell S."/>
            <person name="Rosen B."/>
            <person name="Chan A."/>
            <person name="Zhou S."/>
            <person name="Gentzbittel L."/>
            <person name="Childs K.L."/>
            <person name="Yandell M."/>
            <person name="Gundlach H."/>
            <person name="Mayer K.F."/>
            <person name="Schwartz D.C."/>
            <person name="Town C.D."/>
        </authorList>
    </citation>
    <scope>GENOME REANNOTATION</scope>
    <source>
        <strain evidence="2 3">cv. Jemalong A17</strain>
    </source>
</reference>
<reference evidence="2" key="3">
    <citation type="submission" date="2015-04" db="UniProtKB">
        <authorList>
            <consortium name="EnsemblPlants"/>
        </authorList>
    </citation>
    <scope>IDENTIFICATION</scope>
    <source>
        <strain evidence="2">cv. Jemalong A17</strain>
    </source>
</reference>